<comment type="caution">
    <text evidence="7">The sequence shown here is derived from an EMBL/GenBank/DDBJ whole genome shotgun (WGS) entry which is preliminary data.</text>
</comment>
<dbReference type="GO" id="GO:0032977">
    <property type="term" value="F:membrane insertase activity"/>
    <property type="evidence" value="ECO:0007669"/>
    <property type="project" value="InterPro"/>
</dbReference>
<dbReference type="PANTHER" id="PTHR12428:SF65">
    <property type="entry name" value="CYTOCHROME C OXIDASE ASSEMBLY PROTEIN COX18, MITOCHONDRIAL"/>
    <property type="match status" value="1"/>
</dbReference>
<evidence type="ECO:0000256" key="2">
    <source>
        <dbReference type="ARBA" id="ARBA00010583"/>
    </source>
</evidence>
<evidence type="ECO:0000313" key="8">
    <source>
        <dbReference type="Proteomes" id="UP000639772"/>
    </source>
</evidence>
<feature type="transmembrane region" description="Helical" evidence="6">
    <location>
        <begin position="320"/>
        <end position="345"/>
    </location>
</feature>
<accession>A0A835RRZ3</accession>
<feature type="transmembrane region" description="Helical" evidence="6">
    <location>
        <begin position="220"/>
        <end position="245"/>
    </location>
</feature>
<protein>
    <recommendedName>
        <fullName evidence="9">ALBINO3-like protein 2, chloroplastic</fullName>
    </recommendedName>
</protein>
<evidence type="ECO:0000256" key="5">
    <source>
        <dbReference type="ARBA" id="ARBA00023136"/>
    </source>
</evidence>
<dbReference type="InterPro" id="IPR019734">
    <property type="entry name" value="TPR_rpt"/>
</dbReference>
<proteinExistence type="inferred from homology"/>
<evidence type="ECO:0000256" key="3">
    <source>
        <dbReference type="ARBA" id="ARBA00022692"/>
    </source>
</evidence>
<feature type="transmembrane region" description="Helical" evidence="6">
    <location>
        <begin position="281"/>
        <end position="299"/>
    </location>
</feature>
<keyword evidence="3 6" id="KW-0812">Transmembrane</keyword>
<dbReference type="SMART" id="SM00028">
    <property type="entry name" value="TPR"/>
    <property type="match status" value="3"/>
</dbReference>
<reference evidence="7 8" key="1">
    <citation type="journal article" date="2020" name="Nat. Food">
        <title>A phased Vanilla planifolia genome enables genetic improvement of flavour and production.</title>
        <authorList>
            <person name="Hasing T."/>
            <person name="Tang H."/>
            <person name="Brym M."/>
            <person name="Khazi F."/>
            <person name="Huang T."/>
            <person name="Chambers A.H."/>
        </authorList>
    </citation>
    <scope>NUCLEOTIDE SEQUENCE [LARGE SCALE GENOMIC DNA]</scope>
    <source>
        <tissue evidence="7">Leaf</tissue>
    </source>
</reference>
<feature type="transmembrane region" description="Helical" evidence="6">
    <location>
        <begin position="150"/>
        <end position="173"/>
    </location>
</feature>
<evidence type="ECO:0008006" key="9">
    <source>
        <dbReference type="Google" id="ProtNLM"/>
    </source>
</evidence>
<keyword evidence="4 6" id="KW-1133">Transmembrane helix</keyword>
<dbReference type="PANTHER" id="PTHR12428">
    <property type="entry name" value="OXA1"/>
    <property type="match status" value="1"/>
</dbReference>
<sequence length="565" mass="63126">MGTAVKILRQTLRRSRYVFPSVILRPLAPSSSSFSPQVLFHRARFIVNPYWPSTSCPVFFDHMSRRNFSWFTWRSSIETSNPEGGSEGSFEEGMEVSPLEVLESTSEPPPVDAEGCTGIYEGVFDDGKWYYYPTQTVISMLDGFHELTGLPWWLVISASTLGLRVSLLPVLILQLKKMAKLGQLLPRLPPPFPPALSGKGFRNSICCFLRKERNLAVHHICGILLSLLSSSNLKSILQFPFFLLWMTSIRKMCLDHHPGFESGGVLWFQNLTLCPNGAPCFIFPALVAGLHFINVQISFRTIKFAKLQGILGFLAKYYKLYLDILSVPLFLIGFYIPQGSLIYWVTNSLLTLTQQLCLRNSSVRNKLGLPNLASPLNKRISTEAATSNDTGAMEIVIPIEAIPSEKLLDLALQDMAAGDQDKALILLRNAIDKDPELVRALIAIGQILCSKRSFAEASEYYERAIPKILEEEIGLLVLSRFGAGVSRIWQGRNPEGIEHLKKIAELRVPDNPVDKSCYYRGLVMLGSTLFQEGEKAEAAKYLRIAAAYDPSVNAYVKECEEGSNM</sequence>
<keyword evidence="5 6" id="KW-0472">Membrane</keyword>
<dbReference type="OrthoDB" id="2148490at2759"/>
<dbReference type="InterPro" id="IPR011990">
    <property type="entry name" value="TPR-like_helical_dom_sf"/>
</dbReference>
<dbReference type="GO" id="GO:0005743">
    <property type="term" value="C:mitochondrial inner membrane"/>
    <property type="evidence" value="ECO:0007669"/>
    <property type="project" value="TreeGrafter"/>
</dbReference>
<evidence type="ECO:0000256" key="4">
    <source>
        <dbReference type="ARBA" id="ARBA00022989"/>
    </source>
</evidence>
<dbReference type="AlphaFoldDB" id="A0A835RRZ3"/>
<dbReference type="SUPFAM" id="SSF48452">
    <property type="entry name" value="TPR-like"/>
    <property type="match status" value="1"/>
</dbReference>
<comment type="similarity">
    <text evidence="2">Belongs to the OXA1/ALB3/YidC (TC 2.A.9.2) family.</text>
</comment>
<dbReference type="GO" id="GO:0032979">
    <property type="term" value="P:protein insertion into mitochondrial inner membrane from matrix"/>
    <property type="evidence" value="ECO:0007669"/>
    <property type="project" value="TreeGrafter"/>
</dbReference>
<comment type="subcellular location">
    <subcellularLocation>
        <location evidence="1">Membrane</location>
        <topology evidence="1">Multi-pass membrane protein</topology>
    </subcellularLocation>
</comment>
<organism evidence="7 8">
    <name type="scientific">Vanilla planifolia</name>
    <name type="common">Vanilla</name>
    <dbReference type="NCBI Taxonomy" id="51239"/>
    <lineage>
        <taxon>Eukaryota</taxon>
        <taxon>Viridiplantae</taxon>
        <taxon>Streptophyta</taxon>
        <taxon>Embryophyta</taxon>
        <taxon>Tracheophyta</taxon>
        <taxon>Spermatophyta</taxon>
        <taxon>Magnoliopsida</taxon>
        <taxon>Liliopsida</taxon>
        <taxon>Asparagales</taxon>
        <taxon>Orchidaceae</taxon>
        <taxon>Vanilloideae</taxon>
        <taxon>Vanilleae</taxon>
        <taxon>Vanilla</taxon>
    </lineage>
</organism>
<gene>
    <name evidence="7" type="ORF">HPP92_007840</name>
</gene>
<evidence type="ECO:0000256" key="1">
    <source>
        <dbReference type="ARBA" id="ARBA00004141"/>
    </source>
</evidence>
<name>A0A835RRZ3_VANPL</name>
<dbReference type="Proteomes" id="UP000639772">
    <property type="component" value="Chromosome 3"/>
</dbReference>
<dbReference type="Gene3D" id="1.25.40.10">
    <property type="entry name" value="Tetratricopeptide repeat domain"/>
    <property type="match status" value="1"/>
</dbReference>
<evidence type="ECO:0000256" key="6">
    <source>
        <dbReference type="SAM" id="Phobius"/>
    </source>
</evidence>
<dbReference type="EMBL" id="JADCNM010000003">
    <property type="protein sequence ID" value="KAG0490977.1"/>
    <property type="molecule type" value="Genomic_DNA"/>
</dbReference>
<evidence type="ECO:0000313" key="7">
    <source>
        <dbReference type="EMBL" id="KAG0490977.1"/>
    </source>
</evidence>
<dbReference type="InterPro" id="IPR001708">
    <property type="entry name" value="YidC/ALB3/OXA1/COX18"/>
</dbReference>